<dbReference type="HAMAP" id="MF_00434">
    <property type="entry name" value="Pterin_4_alpha"/>
    <property type="match status" value="1"/>
</dbReference>
<dbReference type="Proteomes" id="UP001152604">
    <property type="component" value="Unassembled WGS sequence"/>
</dbReference>
<evidence type="ECO:0000256" key="3">
    <source>
        <dbReference type="ARBA" id="ARBA00023239"/>
    </source>
</evidence>
<protein>
    <recommendedName>
        <fullName evidence="4">Putative pterin-4-alpha-carbinolamine dehydratase</fullName>
        <shortName evidence="4">PHS</shortName>
        <ecNumber evidence="4">4.2.1.96</ecNumber>
    </recommendedName>
    <alternativeName>
        <fullName evidence="4">4-alpha-hydroxy-tetrahydropterin dehydratase</fullName>
    </alternativeName>
    <alternativeName>
        <fullName evidence="4">Pterin carbinolamine dehydratase</fullName>
        <shortName evidence="4">PCD</shortName>
    </alternativeName>
</protein>
<name>A0ABN8JFQ9_9HYPH</name>
<accession>A0ABN8JFQ9</accession>
<evidence type="ECO:0000256" key="4">
    <source>
        <dbReference type="HAMAP-Rule" id="MF_00434"/>
    </source>
</evidence>
<sequence length="159" mass="17800">MRADISAIIGSLDIVFGRSIDRLVAVVFAAKNGLGDKNMTDTLAEKTCTPCRGGVPPLTRDEAQRFQAQAPDWELGDDAHRIQRSFRCRNFRDALALVQEIGELAETESHHPDISFGWGYVTVSLSTKKIKGLHENDFIMASKIDRVFDRSGRPLDRQR</sequence>
<organism evidence="6 7">
    <name type="scientific">Mesorhizobium ventifaucium</name>
    <dbReference type="NCBI Taxonomy" id="666020"/>
    <lineage>
        <taxon>Bacteria</taxon>
        <taxon>Pseudomonadati</taxon>
        <taxon>Pseudomonadota</taxon>
        <taxon>Alphaproteobacteria</taxon>
        <taxon>Hyphomicrobiales</taxon>
        <taxon>Phyllobacteriaceae</taxon>
        <taxon>Mesorhizobium</taxon>
    </lineage>
</organism>
<comment type="similarity">
    <text evidence="2 4">Belongs to the pterin-4-alpha-carbinolamine dehydratase family.</text>
</comment>
<evidence type="ECO:0000256" key="5">
    <source>
        <dbReference type="PROSITE-ProRule" id="PRU10040"/>
    </source>
</evidence>
<dbReference type="Pfam" id="PF01329">
    <property type="entry name" value="Pterin_4a"/>
    <property type="match status" value="1"/>
</dbReference>
<evidence type="ECO:0000313" key="7">
    <source>
        <dbReference type="Proteomes" id="UP001152604"/>
    </source>
</evidence>
<dbReference type="InterPro" id="IPR033131">
    <property type="entry name" value="Pectinesterase_Asp_AS"/>
</dbReference>
<dbReference type="PANTHER" id="PTHR42805:SF1">
    <property type="entry name" value="PTERIN-4-ALPHA-CARBINOLAMINE DEHYDRATASE-RELATED"/>
    <property type="match status" value="1"/>
</dbReference>
<comment type="caution">
    <text evidence="6">The sequence shown here is derived from an EMBL/GenBank/DDBJ whole genome shotgun (WGS) entry which is preliminary data.</text>
</comment>
<gene>
    <name evidence="6" type="ORF">MES4922_140061</name>
</gene>
<dbReference type="SUPFAM" id="SSF55248">
    <property type="entry name" value="PCD-like"/>
    <property type="match status" value="1"/>
</dbReference>
<dbReference type="GO" id="GO:0008124">
    <property type="term" value="F:4-alpha-hydroxytetrahydrobiopterin dehydratase activity"/>
    <property type="evidence" value="ECO:0007669"/>
    <property type="project" value="UniProtKB-EC"/>
</dbReference>
<dbReference type="Gene3D" id="3.30.1360.20">
    <property type="entry name" value="Transcriptional coactivator/pterin dehydratase"/>
    <property type="match status" value="1"/>
</dbReference>
<reference evidence="6" key="1">
    <citation type="submission" date="2022-03" db="EMBL/GenBank/DDBJ databases">
        <authorList>
            <person name="Brunel B."/>
        </authorList>
    </citation>
    <scope>NUCLEOTIDE SEQUENCE</scope>
    <source>
        <strain evidence="6">STM4922sample</strain>
    </source>
</reference>
<keyword evidence="3 4" id="KW-0456">Lyase</keyword>
<dbReference type="InterPro" id="IPR050376">
    <property type="entry name" value="Pterin-4-alpha-carb_dehyd"/>
</dbReference>
<keyword evidence="7" id="KW-1185">Reference proteome</keyword>
<evidence type="ECO:0000256" key="2">
    <source>
        <dbReference type="ARBA" id="ARBA00006472"/>
    </source>
</evidence>
<dbReference type="RefSeq" id="WP_367185500.1">
    <property type="nucleotide sequence ID" value="NZ_CAKXZS010000006.1"/>
</dbReference>
<feature type="active site" evidence="5">
    <location>
        <position position="13"/>
    </location>
</feature>
<dbReference type="InterPro" id="IPR001533">
    <property type="entry name" value="Pterin_deHydtase"/>
</dbReference>
<dbReference type="InterPro" id="IPR036428">
    <property type="entry name" value="PCD_sf"/>
</dbReference>
<proteinExistence type="inferred from homology"/>
<evidence type="ECO:0000313" key="6">
    <source>
        <dbReference type="EMBL" id="CAH2395965.1"/>
    </source>
</evidence>
<comment type="catalytic activity">
    <reaction evidence="1 4">
        <text>(4aS,6R)-4a-hydroxy-L-erythro-5,6,7,8-tetrahydrobiopterin = (6R)-L-erythro-6,7-dihydrobiopterin + H2O</text>
        <dbReference type="Rhea" id="RHEA:11920"/>
        <dbReference type="ChEBI" id="CHEBI:15377"/>
        <dbReference type="ChEBI" id="CHEBI:15642"/>
        <dbReference type="ChEBI" id="CHEBI:43120"/>
        <dbReference type="EC" id="4.2.1.96"/>
    </reaction>
</comment>
<dbReference type="PANTHER" id="PTHR42805">
    <property type="entry name" value="PTERIN-4-ALPHA-CARBINOLAMINE DEHYDRATASE-RELATED"/>
    <property type="match status" value="1"/>
</dbReference>
<evidence type="ECO:0000256" key="1">
    <source>
        <dbReference type="ARBA" id="ARBA00001554"/>
    </source>
</evidence>
<dbReference type="PROSITE" id="PS00503">
    <property type="entry name" value="PECTINESTERASE_2"/>
    <property type="match status" value="1"/>
</dbReference>
<dbReference type="CDD" id="cd00913">
    <property type="entry name" value="PCD_DCoH_subfamily_a"/>
    <property type="match status" value="1"/>
</dbReference>
<dbReference type="EC" id="4.2.1.96" evidence="4"/>
<dbReference type="EMBL" id="CAKXZS010000006">
    <property type="protein sequence ID" value="CAH2395965.1"/>
    <property type="molecule type" value="Genomic_DNA"/>
</dbReference>